<evidence type="ECO:0000313" key="4">
    <source>
        <dbReference type="EMBL" id="AZR06428.1"/>
    </source>
</evidence>
<evidence type="ECO:0000256" key="2">
    <source>
        <dbReference type="PIRNR" id="PIRNR016661"/>
    </source>
</evidence>
<reference evidence="4 5" key="1">
    <citation type="submission" date="2018-11" db="EMBL/GenBank/DDBJ databases">
        <title>Multidrug-resistant genes are associated with an 42-kb island TGI1 carrying a complex class 1 integron in a Trueperella pyogenes.</title>
        <authorList>
            <person name="Dong W."/>
        </authorList>
    </citation>
    <scope>NUCLEOTIDE SEQUENCE [LARGE SCALE GENOMIC DNA]</scope>
    <source>
        <strain evidence="4 5">TP4</strain>
    </source>
</reference>
<dbReference type="RefSeq" id="WP_126919917.1">
    <property type="nucleotide sequence ID" value="NZ_CP033905.1"/>
</dbReference>
<name>A0A3Q9GLC4_9ACTO</name>
<evidence type="ECO:0000313" key="5">
    <source>
        <dbReference type="Proteomes" id="UP000275951"/>
    </source>
</evidence>
<proteinExistence type="inferred from homology"/>
<dbReference type="Pfam" id="PF02632">
    <property type="entry name" value="BioY"/>
    <property type="match status" value="1"/>
</dbReference>
<keyword evidence="2" id="KW-0813">Transport</keyword>
<dbReference type="GO" id="GO:0005886">
    <property type="term" value="C:plasma membrane"/>
    <property type="evidence" value="ECO:0007669"/>
    <property type="project" value="UniProtKB-SubCell"/>
</dbReference>
<organism evidence="4 5">
    <name type="scientific">Trueperella pyogenes</name>
    <dbReference type="NCBI Taxonomy" id="1661"/>
    <lineage>
        <taxon>Bacteria</taxon>
        <taxon>Bacillati</taxon>
        <taxon>Actinomycetota</taxon>
        <taxon>Actinomycetes</taxon>
        <taxon>Actinomycetales</taxon>
        <taxon>Actinomycetaceae</taxon>
        <taxon>Trueperella</taxon>
    </lineage>
</organism>
<keyword evidence="3" id="KW-0812">Transmembrane</keyword>
<dbReference type="InterPro" id="IPR003784">
    <property type="entry name" value="BioY"/>
</dbReference>
<dbReference type="Gene3D" id="1.10.1760.20">
    <property type="match status" value="1"/>
</dbReference>
<keyword evidence="3" id="KW-1133">Transmembrane helix</keyword>
<comment type="similarity">
    <text evidence="1 2">Belongs to the BioY family.</text>
</comment>
<dbReference type="PANTHER" id="PTHR34295">
    <property type="entry name" value="BIOTIN TRANSPORTER BIOY"/>
    <property type="match status" value="1"/>
</dbReference>
<dbReference type="PANTHER" id="PTHR34295:SF1">
    <property type="entry name" value="BIOTIN TRANSPORTER BIOY"/>
    <property type="match status" value="1"/>
</dbReference>
<keyword evidence="2 3" id="KW-0472">Membrane</keyword>
<accession>A0A3Q9GLC4</accession>
<feature type="transmembrane region" description="Helical" evidence="3">
    <location>
        <begin position="88"/>
        <end position="116"/>
    </location>
</feature>
<protein>
    <recommendedName>
        <fullName evidence="2">Biotin transporter</fullName>
    </recommendedName>
</protein>
<evidence type="ECO:0000256" key="3">
    <source>
        <dbReference type="SAM" id="Phobius"/>
    </source>
</evidence>
<dbReference type="AlphaFoldDB" id="A0A3Q9GLC4"/>
<keyword evidence="2" id="KW-1003">Cell membrane</keyword>
<feature type="transmembrane region" description="Helical" evidence="3">
    <location>
        <begin position="24"/>
        <end position="46"/>
    </location>
</feature>
<gene>
    <name evidence="4" type="ORF">EBQ10_03375</name>
</gene>
<dbReference type="PIRSF" id="PIRSF016661">
    <property type="entry name" value="BioY"/>
    <property type="match status" value="1"/>
</dbReference>
<sequence>MKTSTPTSSTQATRAGSALTPALVVRHALAILAGTAVIALAAQIAIPFKPVPVTMQTLAVVLVGWKLGSVRGLSAAGLYGVLGSAGLPIFAAGASGVGPSTGFVVGFALSAAFVGWMSREASSGWRALAVFGVGLAIPYVPGLIWLSAVTGLGAPWSWPVLSVGLVPFIAGDLIKLGMATSVASAWAWRRRP</sequence>
<dbReference type="EMBL" id="CP033905">
    <property type="protein sequence ID" value="AZR06428.1"/>
    <property type="molecule type" value="Genomic_DNA"/>
</dbReference>
<comment type="subcellular location">
    <subcellularLocation>
        <location evidence="2">Cell membrane</location>
        <topology evidence="2">Multi-pass membrane protein</topology>
    </subcellularLocation>
</comment>
<evidence type="ECO:0000256" key="1">
    <source>
        <dbReference type="ARBA" id="ARBA00010692"/>
    </source>
</evidence>
<feature type="transmembrane region" description="Helical" evidence="3">
    <location>
        <begin position="128"/>
        <end position="148"/>
    </location>
</feature>
<dbReference type="GO" id="GO:0015225">
    <property type="term" value="F:biotin transmembrane transporter activity"/>
    <property type="evidence" value="ECO:0007669"/>
    <property type="project" value="UniProtKB-UniRule"/>
</dbReference>
<feature type="transmembrane region" description="Helical" evidence="3">
    <location>
        <begin position="168"/>
        <end position="188"/>
    </location>
</feature>
<dbReference type="Proteomes" id="UP000275951">
    <property type="component" value="Chromosome"/>
</dbReference>